<gene>
    <name evidence="3" type="ORF">AAP_03545</name>
</gene>
<evidence type="ECO:0000259" key="2">
    <source>
        <dbReference type="Pfam" id="PF07859"/>
    </source>
</evidence>
<dbReference type="SUPFAM" id="SSF53474">
    <property type="entry name" value="alpha/beta-Hydrolases"/>
    <property type="match status" value="1"/>
</dbReference>
<reference evidence="3 4" key="1">
    <citation type="journal article" date="2016" name="Genome Biol. Evol.">
        <title>Divergent and convergent evolution of fungal pathogenicity.</title>
        <authorList>
            <person name="Shang Y."/>
            <person name="Xiao G."/>
            <person name="Zheng P."/>
            <person name="Cen K."/>
            <person name="Zhan S."/>
            <person name="Wang C."/>
        </authorList>
    </citation>
    <scope>NUCLEOTIDE SEQUENCE [LARGE SCALE GENOMIC DNA]</scope>
    <source>
        <strain evidence="3 4">ARSEF 7405</strain>
    </source>
</reference>
<dbReference type="InterPro" id="IPR050300">
    <property type="entry name" value="GDXG_lipolytic_enzyme"/>
</dbReference>
<name>A0A167Y602_9EURO</name>
<comment type="caution">
    <text evidence="3">The sequence shown here is derived from an EMBL/GenBank/DDBJ whole genome shotgun (WGS) entry which is preliminary data.</text>
</comment>
<protein>
    <submittedName>
        <fullName evidence="3">Alpha/beta hydrolase fold-3</fullName>
    </submittedName>
</protein>
<keyword evidence="4" id="KW-1185">Reference proteome</keyword>
<dbReference type="InterPro" id="IPR029058">
    <property type="entry name" value="AB_hydrolase_fold"/>
</dbReference>
<evidence type="ECO:0000256" key="1">
    <source>
        <dbReference type="ARBA" id="ARBA00022801"/>
    </source>
</evidence>
<dbReference type="VEuPathDB" id="FungiDB:AAP_03545"/>
<dbReference type="PANTHER" id="PTHR48081:SF8">
    <property type="entry name" value="ALPHA_BETA HYDROLASE FOLD-3 DOMAIN-CONTAINING PROTEIN-RELATED"/>
    <property type="match status" value="1"/>
</dbReference>
<dbReference type="Pfam" id="PF07859">
    <property type="entry name" value="Abhydrolase_3"/>
    <property type="match status" value="1"/>
</dbReference>
<dbReference type="EMBL" id="AZGZ01000015">
    <property type="protein sequence ID" value="KZZ90904.1"/>
    <property type="molecule type" value="Genomic_DNA"/>
</dbReference>
<dbReference type="Proteomes" id="UP000242877">
    <property type="component" value="Unassembled WGS sequence"/>
</dbReference>
<evidence type="ECO:0000313" key="4">
    <source>
        <dbReference type="Proteomes" id="UP000242877"/>
    </source>
</evidence>
<accession>A0A167Y602</accession>
<feature type="domain" description="Alpha/beta hydrolase fold-3" evidence="2">
    <location>
        <begin position="98"/>
        <end position="305"/>
    </location>
</feature>
<dbReference type="Gene3D" id="3.40.50.1820">
    <property type="entry name" value="alpha/beta hydrolase"/>
    <property type="match status" value="1"/>
</dbReference>
<dbReference type="AlphaFoldDB" id="A0A167Y602"/>
<dbReference type="PANTHER" id="PTHR48081">
    <property type="entry name" value="AB HYDROLASE SUPERFAMILY PROTEIN C4A8.06C"/>
    <property type="match status" value="1"/>
</dbReference>
<keyword evidence="1 3" id="KW-0378">Hydrolase</keyword>
<evidence type="ECO:0000313" key="3">
    <source>
        <dbReference type="EMBL" id="KZZ90904.1"/>
    </source>
</evidence>
<dbReference type="OrthoDB" id="408631at2759"/>
<organism evidence="3 4">
    <name type="scientific">Ascosphaera apis ARSEF 7405</name>
    <dbReference type="NCBI Taxonomy" id="392613"/>
    <lineage>
        <taxon>Eukaryota</taxon>
        <taxon>Fungi</taxon>
        <taxon>Dikarya</taxon>
        <taxon>Ascomycota</taxon>
        <taxon>Pezizomycotina</taxon>
        <taxon>Eurotiomycetes</taxon>
        <taxon>Eurotiomycetidae</taxon>
        <taxon>Onygenales</taxon>
        <taxon>Ascosphaeraceae</taxon>
        <taxon>Ascosphaera</taxon>
    </lineage>
</organism>
<proteinExistence type="predicted"/>
<dbReference type="GO" id="GO:0016787">
    <property type="term" value="F:hydrolase activity"/>
    <property type="evidence" value="ECO:0007669"/>
    <property type="project" value="UniProtKB-KW"/>
</dbReference>
<sequence length="331" mass="36638">MSPRARYPKEGARGVLNPSVETFLQERPDIHLGKADFLAERSHHARVFGLQAIPAAQQAPIGDIEFTCIRGPAGTIPIRVLYPKSGETARQQGEAAALIYFHGGGYTVGSVDEFENGLRILAEEAGVQIYAPDYRLSPEWKWPTQLDEFDAVYHWLRHIGGKPRGVNPERICGGGDSVGGTMAASVSIRRRDDGDFPLKAQFLYYPVPRIPFDTKASIENNSGFYVECNGYFSFADHYVPQGITITHPYVSPGSADDLRNLPPAAVYTCGFDPLRDVGIDFARRLDESGNDVIWRHHDNLTHGFLQFAPWSKGCLQALKDSAADIKKLAYD</sequence>
<dbReference type="InterPro" id="IPR013094">
    <property type="entry name" value="AB_hydrolase_3"/>
</dbReference>